<evidence type="ECO:0000259" key="1">
    <source>
        <dbReference type="Pfam" id="PF01902"/>
    </source>
</evidence>
<dbReference type="SUPFAM" id="SSF52402">
    <property type="entry name" value="Adenine nucleotide alpha hydrolases-like"/>
    <property type="match status" value="1"/>
</dbReference>
<dbReference type="Gene3D" id="3.40.50.620">
    <property type="entry name" value="HUPs"/>
    <property type="match status" value="1"/>
</dbReference>
<protein>
    <submittedName>
        <fullName evidence="2">MJ0570-related uncharacterized domain-containing protein</fullName>
    </submittedName>
</protein>
<sequence length="218" mass="24928">MLSFSGGKDSVLALHRLLENEDYDVSYLLITMSEDYERSSIHGVREEIVDAQAKAIGLPVKKVYLPNPCPNEKYEQIMSKVMEEAIQDGITHVAFGDIFLEDLKKYREQNLEGLSIQPIFPLWGCATPELMNEFIDLGYKMIITTIDPVKVPESNLGKIIDHKFLNELPNSIDPCGENGEFHTFVYDGPIFNHPVNIKVTDDVVKDQFYWYRDLVLKP</sequence>
<name>A0A1H9G8W6_9BACI</name>
<dbReference type="AlphaFoldDB" id="A0A1H9G8W6"/>
<evidence type="ECO:0000313" key="3">
    <source>
        <dbReference type="Proteomes" id="UP000199427"/>
    </source>
</evidence>
<proteinExistence type="predicted"/>
<dbReference type="InterPro" id="IPR002761">
    <property type="entry name" value="Diphthami_syn_dom"/>
</dbReference>
<dbReference type="InterPro" id="IPR014729">
    <property type="entry name" value="Rossmann-like_a/b/a_fold"/>
</dbReference>
<dbReference type="Pfam" id="PF01902">
    <property type="entry name" value="Diphthami_syn_2"/>
    <property type="match status" value="1"/>
</dbReference>
<accession>A0A1H9G8W6</accession>
<dbReference type="Proteomes" id="UP000199427">
    <property type="component" value="Unassembled WGS sequence"/>
</dbReference>
<dbReference type="STRING" id="571933.SAMN05216362_11452"/>
<dbReference type="CDD" id="cd01994">
    <property type="entry name" value="AANH_PF0828-like"/>
    <property type="match status" value="1"/>
</dbReference>
<dbReference type="EMBL" id="FOES01000014">
    <property type="protein sequence ID" value="SEQ46208.1"/>
    <property type="molecule type" value="Genomic_DNA"/>
</dbReference>
<dbReference type="NCBIfam" id="TIGR00290">
    <property type="entry name" value="MJ0570_dom"/>
    <property type="match status" value="1"/>
</dbReference>
<keyword evidence="3" id="KW-1185">Reference proteome</keyword>
<evidence type="ECO:0000313" key="2">
    <source>
        <dbReference type="EMBL" id="SEQ46208.1"/>
    </source>
</evidence>
<organism evidence="2 3">
    <name type="scientific">Piscibacillus halophilus</name>
    <dbReference type="NCBI Taxonomy" id="571933"/>
    <lineage>
        <taxon>Bacteria</taxon>
        <taxon>Bacillati</taxon>
        <taxon>Bacillota</taxon>
        <taxon>Bacilli</taxon>
        <taxon>Bacillales</taxon>
        <taxon>Bacillaceae</taxon>
        <taxon>Piscibacillus</taxon>
    </lineage>
</organism>
<dbReference type="Gene3D" id="3.90.1490.10">
    <property type="entry name" value="putative n-type atp pyrophosphatase, domain 2"/>
    <property type="match status" value="1"/>
</dbReference>
<feature type="domain" description="Diphthamide synthase" evidence="1">
    <location>
        <begin position="4"/>
        <end position="211"/>
    </location>
</feature>
<reference evidence="2 3" key="1">
    <citation type="submission" date="2016-10" db="EMBL/GenBank/DDBJ databases">
        <authorList>
            <person name="de Groot N.N."/>
        </authorList>
    </citation>
    <scope>NUCLEOTIDE SEQUENCE [LARGE SCALE GENOMIC DNA]</scope>
    <source>
        <strain evidence="2 3">DSM 21633</strain>
    </source>
</reference>
<gene>
    <name evidence="2" type="ORF">SAMN05216362_11452</name>
</gene>